<name>A0A8S4QXG3_9NEOP</name>
<evidence type="ECO:0000313" key="2">
    <source>
        <dbReference type="Proteomes" id="UP000838756"/>
    </source>
</evidence>
<evidence type="ECO:0000313" key="1">
    <source>
        <dbReference type="EMBL" id="CAH2226492.1"/>
    </source>
</evidence>
<dbReference type="EMBL" id="CAKXAJ010021424">
    <property type="protein sequence ID" value="CAH2226492.1"/>
    <property type="molecule type" value="Genomic_DNA"/>
</dbReference>
<dbReference type="OrthoDB" id="6853654at2759"/>
<dbReference type="AlphaFoldDB" id="A0A8S4QXG3"/>
<protein>
    <submittedName>
        <fullName evidence="1">Jg23429 protein</fullName>
    </submittedName>
</protein>
<reference evidence="1" key="1">
    <citation type="submission" date="2022-03" db="EMBL/GenBank/DDBJ databases">
        <authorList>
            <person name="Lindestad O."/>
        </authorList>
    </citation>
    <scope>NUCLEOTIDE SEQUENCE</scope>
</reference>
<comment type="caution">
    <text evidence="1">The sequence shown here is derived from an EMBL/GenBank/DDBJ whole genome shotgun (WGS) entry which is preliminary data.</text>
</comment>
<feature type="non-terminal residue" evidence="1">
    <location>
        <position position="1"/>
    </location>
</feature>
<dbReference type="InterPro" id="IPR009003">
    <property type="entry name" value="Peptidase_S1_PA"/>
</dbReference>
<organism evidence="1 2">
    <name type="scientific">Pararge aegeria aegeria</name>
    <dbReference type="NCBI Taxonomy" id="348720"/>
    <lineage>
        <taxon>Eukaryota</taxon>
        <taxon>Metazoa</taxon>
        <taxon>Ecdysozoa</taxon>
        <taxon>Arthropoda</taxon>
        <taxon>Hexapoda</taxon>
        <taxon>Insecta</taxon>
        <taxon>Pterygota</taxon>
        <taxon>Neoptera</taxon>
        <taxon>Endopterygota</taxon>
        <taxon>Lepidoptera</taxon>
        <taxon>Glossata</taxon>
        <taxon>Ditrysia</taxon>
        <taxon>Papilionoidea</taxon>
        <taxon>Nymphalidae</taxon>
        <taxon>Satyrinae</taxon>
        <taxon>Satyrini</taxon>
        <taxon>Parargina</taxon>
        <taxon>Pararge</taxon>
    </lineage>
</organism>
<gene>
    <name evidence="1" type="primary">jg23429</name>
    <name evidence="1" type="ORF">PAEG_LOCUS7196</name>
</gene>
<keyword evidence="2" id="KW-1185">Reference proteome</keyword>
<dbReference type="Proteomes" id="UP000838756">
    <property type="component" value="Unassembled WGS sequence"/>
</dbReference>
<proteinExistence type="predicted"/>
<sequence length="241" mass="26858">GYCKLEPSESVEYRCRITDYPNSDGTRDCLASEPEGTVIQPRCRQPHYFSVTELPNMNCENGKWNYIPRCERECGRLPAGGVPLIVGGRELENGYVPWAAGVYYADGGQMKQVGSAIVISRHIALTVIKVGNDPGFIAPQCLTHGHLIKATSSCLWKVDSGDSFDSTMKVWCLLLAAAHVLRLDMEWQYLAIAAGKRHRQWQHPLDEGREQNSMSAEEFCALSPTTFIRSTKSLGEIKHIL</sequence>
<dbReference type="SUPFAM" id="SSF50494">
    <property type="entry name" value="Trypsin-like serine proteases"/>
    <property type="match status" value="1"/>
</dbReference>
<accession>A0A8S4QXG3</accession>